<accession>A0A7S1D9A6</accession>
<evidence type="ECO:0000256" key="3">
    <source>
        <dbReference type="SAM" id="MobiDB-lite"/>
    </source>
</evidence>
<name>A0A7S1D9A6_CYCTE</name>
<dbReference type="AlphaFoldDB" id="A0A7S1D9A6"/>
<dbReference type="EMBL" id="HBFW01017868">
    <property type="protein sequence ID" value="CAD8940397.1"/>
    <property type="molecule type" value="Transcribed_RNA"/>
</dbReference>
<evidence type="ECO:0000256" key="1">
    <source>
        <dbReference type="ARBA" id="ARBA00022790"/>
    </source>
</evidence>
<dbReference type="PANTHER" id="PTHR15350:SF5">
    <property type="entry name" value="COP9 SIGNALOSOME COMPLEX SUBUNIT 7"/>
    <property type="match status" value="1"/>
</dbReference>
<dbReference type="InterPro" id="IPR045237">
    <property type="entry name" value="COPS7/eIF3m"/>
</dbReference>
<dbReference type="PANTHER" id="PTHR15350">
    <property type="entry name" value="COP9 SIGNALOSOME COMPLEX SUBUNIT 7/DENDRITIC CELL PROTEIN GA17"/>
    <property type="match status" value="1"/>
</dbReference>
<organism evidence="4">
    <name type="scientific">Cyclophora tenuis</name>
    <name type="common">Marine diatom</name>
    <dbReference type="NCBI Taxonomy" id="216820"/>
    <lineage>
        <taxon>Eukaryota</taxon>
        <taxon>Sar</taxon>
        <taxon>Stramenopiles</taxon>
        <taxon>Ochrophyta</taxon>
        <taxon>Bacillariophyta</taxon>
        <taxon>Fragilariophyceae</taxon>
        <taxon>Fragilariophycidae</taxon>
        <taxon>Cyclophorales</taxon>
        <taxon>Cyclophoraceae</taxon>
        <taxon>Cyclophora</taxon>
    </lineage>
</organism>
<gene>
    <name evidence="4" type="ORF">CTEN0397_LOCUS11463</name>
</gene>
<dbReference type="GO" id="GO:0008180">
    <property type="term" value="C:COP9 signalosome"/>
    <property type="evidence" value="ECO:0007669"/>
    <property type="project" value="UniProtKB-KW"/>
</dbReference>
<protein>
    <recommendedName>
        <fullName evidence="5">PCI domain-containing protein</fullName>
    </recommendedName>
</protein>
<evidence type="ECO:0000256" key="2">
    <source>
        <dbReference type="SAM" id="Coils"/>
    </source>
</evidence>
<feature type="compositionally biased region" description="Low complexity" evidence="3">
    <location>
        <begin position="243"/>
        <end position="254"/>
    </location>
</feature>
<keyword evidence="2" id="KW-0175">Coiled coil</keyword>
<keyword evidence="1" id="KW-0736">Signalosome</keyword>
<reference evidence="4" key="1">
    <citation type="submission" date="2021-01" db="EMBL/GenBank/DDBJ databases">
        <authorList>
            <person name="Corre E."/>
            <person name="Pelletier E."/>
            <person name="Niang G."/>
            <person name="Scheremetjew M."/>
            <person name="Finn R."/>
            <person name="Kale V."/>
            <person name="Holt S."/>
            <person name="Cochrane G."/>
            <person name="Meng A."/>
            <person name="Brown T."/>
            <person name="Cohen L."/>
        </authorList>
    </citation>
    <scope>NUCLEOTIDE SEQUENCE</scope>
    <source>
        <strain evidence="4">ECT3854</strain>
    </source>
</reference>
<evidence type="ECO:0000313" key="4">
    <source>
        <dbReference type="EMBL" id="CAD8940397.1"/>
    </source>
</evidence>
<feature type="region of interest" description="Disordered" evidence="3">
    <location>
        <begin position="233"/>
        <end position="271"/>
    </location>
</feature>
<sequence>MDPLLSLFGTDEALKPMIQMAADCASSNISTIRTLVMKVLTDPKIHCGFDQIKDKLKEPLASGSEGEIMMRTLDLFSYGNYKDYVNAESGYFLTLTEAQVFKLRQLSILSLVQKSCLEEEQAGILTYESMKQEINSEDMEDVVISCIYAGLIVGKLCQKRKSLIVSSARGPPCRSRDVPFSQTGFLLEKLKKVSTRLDNTLSQLEASKLQVQAHKEEHDKFWRQVELRKNSKAGVAGGMDQWGTAGMRRGSSARSSKRSRGGLAPDSVGRL</sequence>
<proteinExistence type="predicted"/>
<feature type="coiled-coil region" evidence="2">
    <location>
        <begin position="187"/>
        <end position="217"/>
    </location>
</feature>
<evidence type="ECO:0008006" key="5">
    <source>
        <dbReference type="Google" id="ProtNLM"/>
    </source>
</evidence>